<dbReference type="CDD" id="cd05123">
    <property type="entry name" value="STKc_AGC"/>
    <property type="match status" value="1"/>
</dbReference>
<evidence type="ECO:0000256" key="9">
    <source>
        <dbReference type="SAM" id="MobiDB-lite"/>
    </source>
</evidence>
<dbReference type="AlphaFoldDB" id="C1BR91"/>
<feature type="domain" description="Protein kinase" evidence="10">
    <location>
        <begin position="57"/>
        <end position="321"/>
    </location>
</feature>
<feature type="binding site" evidence="7">
    <location>
        <position position="96"/>
    </location>
    <ligand>
        <name>ATP</name>
        <dbReference type="ChEBI" id="CHEBI:30616"/>
    </ligand>
</feature>
<feature type="compositionally biased region" description="Basic and acidic residues" evidence="9">
    <location>
        <begin position="7"/>
        <end position="20"/>
    </location>
</feature>
<keyword evidence="2" id="KW-0597">Phosphoprotein</keyword>
<evidence type="ECO:0000256" key="4">
    <source>
        <dbReference type="ARBA" id="ARBA00022741"/>
    </source>
</evidence>
<keyword evidence="6 7" id="KW-0067">ATP-binding</keyword>
<keyword evidence="11" id="KW-0689">Ribosomal protein</keyword>
<proteinExistence type="evidence at transcript level"/>
<dbReference type="Pfam" id="PF00069">
    <property type="entry name" value="Pkinase"/>
    <property type="match status" value="1"/>
</dbReference>
<dbReference type="GO" id="GO:0004674">
    <property type="term" value="F:protein serine/threonine kinase activity"/>
    <property type="evidence" value="ECO:0007669"/>
    <property type="project" value="UniProtKB-KW"/>
</dbReference>
<dbReference type="GO" id="GO:0005840">
    <property type="term" value="C:ribosome"/>
    <property type="evidence" value="ECO:0007669"/>
    <property type="project" value="UniProtKB-KW"/>
</dbReference>
<evidence type="ECO:0000256" key="7">
    <source>
        <dbReference type="PROSITE-ProRule" id="PRU10141"/>
    </source>
</evidence>
<keyword evidence="5 11" id="KW-0418">Kinase</keyword>
<dbReference type="GO" id="GO:0005524">
    <property type="term" value="F:ATP binding"/>
    <property type="evidence" value="ECO:0007669"/>
    <property type="project" value="UniProtKB-UniRule"/>
</dbReference>
<dbReference type="InterPro" id="IPR000719">
    <property type="entry name" value="Prot_kinase_dom"/>
</dbReference>
<evidence type="ECO:0000259" key="10">
    <source>
        <dbReference type="PROSITE" id="PS50011"/>
    </source>
</evidence>
<evidence type="ECO:0000256" key="8">
    <source>
        <dbReference type="RuleBase" id="RU000304"/>
    </source>
</evidence>
<dbReference type="InterPro" id="IPR011009">
    <property type="entry name" value="Kinase-like_dom_sf"/>
</dbReference>
<name>C1BR91_CALRO</name>
<keyword evidence="3" id="KW-0808">Transferase</keyword>
<gene>
    <name evidence="11" type="primary">KS6B2</name>
</gene>
<evidence type="ECO:0000313" key="11">
    <source>
        <dbReference type="EMBL" id="ACO11544.1"/>
    </source>
</evidence>
<sequence>MMSRRARPTESRNTKNSSRKEAFLQSICCPTTGPLKECGCEEDEGEVRDEGRSLKDFKVIDILGKGGFGSVYLVSRRDNEKDDAESSKEEHFYALKVIDKNKIKGNSKDIQHALTEMDIMTDLEHPYIVKIFDIFESSRRICYLMEFLQGGELYTWLDRRDVFEEPVARYYLGQIFLALIYLHEEGILYRDLKPENIMLDVSGNIKLVDFGLSQNHMNRKRTKTMCGTACYMPPEVIRREWYSFAADWWSFGILAYDMMVGAPPFMCDSSEDTRESILNDKISFPFKPTLSRCARILIKSLLTKDPKRRPSGWGVAKFSFFDPIDFKDLLLQECSPPPLLPKVSSPQDMTHFPAEGRSEVLVYEIQDSRISSIHTHTNLLAKQLVPYAFLFLKENAAFFIFCDIPFSCLLIIQINNDELMQMFAG</sequence>
<evidence type="ECO:0000256" key="5">
    <source>
        <dbReference type="ARBA" id="ARBA00022777"/>
    </source>
</evidence>
<keyword evidence="11" id="KW-0687">Ribonucleoprotein</keyword>
<evidence type="ECO:0000256" key="1">
    <source>
        <dbReference type="ARBA" id="ARBA00022527"/>
    </source>
</evidence>
<dbReference type="SUPFAM" id="SSF56112">
    <property type="entry name" value="Protein kinase-like (PK-like)"/>
    <property type="match status" value="1"/>
</dbReference>
<dbReference type="EMBL" id="BT077120">
    <property type="protein sequence ID" value="ACO11544.1"/>
    <property type="molecule type" value="mRNA"/>
</dbReference>
<protein>
    <submittedName>
        <fullName evidence="11">Ribosomal protein S6 kinase beta-2</fullName>
    </submittedName>
</protein>
<dbReference type="SMART" id="SM00220">
    <property type="entry name" value="S_TKc"/>
    <property type="match status" value="1"/>
</dbReference>
<reference evidence="11" key="1">
    <citation type="submission" date="2009-03" db="EMBL/GenBank/DDBJ databases">
        <title>Caligus rogercresseyi ESTs and full-length cDNAs.</title>
        <authorList>
            <person name="Yasuike M."/>
            <person name="von Schalburg K."/>
            <person name="Cooper G."/>
            <person name="Leong J."/>
            <person name="Jones S.R.M."/>
            <person name="Koop B.F."/>
        </authorList>
    </citation>
    <scope>NUCLEOTIDE SEQUENCE</scope>
    <source>
        <tissue evidence="11">Whole tissue</tissue>
    </source>
</reference>
<organism evidence="11">
    <name type="scientific">Caligus rogercresseyi</name>
    <name type="common">Sea louse</name>
    <dbReference type="NCBI Taxonomy" id="217165"/>
    <lineage>
        <taxon>Eukaryota</taxon>
        <taxon>Metazoa</taxon>
        <taxon>Ecdysozoa</taxon>
        <taxon>Arthropoda</taxon>
        <taxon>Crustacea</taxon>
        <taxon>Multicrustacea</taxon>
        <taxon>Hexanauplia</taxon>
        <taxon>Copepoda</taxon>
        <taxon>Siphonostomatoida</taxon>
        <taxon>Caligidae</taxon>
        <taxon>Caligus</taxon>
    </lineage>
</organism>
<keyword evidence="1 8" id="KW-0723">Serine/threonine-protein kinase</keyword>
<dbReference type="InterPro" id="IPR045270">
    <property type="entry name" value="STKc_AGC"/>
</dbReference>
<dbReference type="InterPro" id="IPR008271">
    <property type="entry name" value="Ser/Thr_kinase_AS"/>
</dbReference>
<evidence type="ECO:0000256" key="6">
    <source>
        <dbReference type="ARBA" id="ARBA00022840"/>
    </source>
</evidence>
<keyword evidence="4 7" id="KW-0547">Nucleotide-binding</keyword>
<dbReference type="PROSITE" id="PS00107">
    <property type="entry name" value="PROTEIN_KINASE_ATP"/>
    <property type="match status" value="1"/>
</dbReference>
<evidence type="ECO:0000256" key="3">
    <source>
        <dbReference type="ARBA" id="ARBA00022679"/>
    </source>
</evidence>
<dbReference type="InterPro" id="IPR017441">
    <property type="entry name" value="Protein_kinase_ATP_BS"/>
</dbReference>
<accession>C1BR91</accession>
<dbReference type="PROSITE" id="PS00108">
    <property type="entry name" value="PROTEIN_KINASE_ST"/>
    <property type="match status" value="1"/>
</dbReference>
<dbReference type="FunFam" id="1.10.510.10:FF:000571">
    <property type="entry name" value="Maternal embryonic leucine zipper kinase"/>
    <property type="match status" value="1"/>
</dbReference>
<feature type="region of interest" description="Disordered" evidence="9">
    <location>
        <begin position="1"/>
        <end position="20"/>
    </location>
</feature>
<dbReference type="Gene3D" id="3.30.200.20">
    <property type="entry name" value="Phosphorylase Kinase, domain 1"/>
    <property type="match status" value="1"/>
</dbReference>
<dbReference type="Gene3D" id="1.10.510.10">
    <property type="entry name" value="Transferase(Phosphotransferase) domain 1"/>
    <property type="match status" value="1"/>
</dbReference>
<evidence type="ECO:0000256" key="2">
    <source>
        <dbReference type="ARBA" id="ARBA00022553"/>
    </source>
</evidence>
<dbReference type="PANTHER" id="PTHR24351">
    <property type="entry name" value="RIBOSOMAL PROTEIN S6 KINASE"/>
    <property type="match status" value="1"/>
</dbReference>
<dbReference type="PROSITE" id="PS50011">
    <property type="entry name" value="PROTEIN_KINASE_DOM"/>
    <property type="match status" value="1"/>
</dbReference>
<comment type="similarity">
    <text evidence="8">Belongs to the protein kinase superfamily.</text>
</comment>